<dbReference type="EMBL" id="JACHFJ010000021">
    <property type="protein sequence ID" value="MBB5374528.1"/>
    <property type="molecule type" value="Genomic_DNA"/>
</dbReference>
<evidence type="ECO:0000313" key="1">
    <source>
        <dbReference type="EMBL" id="MBB5374528.1"/>
    </source>
</evidence>
<gene>
    <name evidence="1" type="ORF">HNP71_002803</name>
</gene>
<sequence>MAEKEKRTVTISVSCFDDARARLANAFEWKHQEPRITFATLDLMRLTLTPRRQELLQLMAGHEAMSILAVARLVSRDVNSVHDDVQALLVAGILEFRENKGVIFPYKDLYIE</sequence>
<evidence type="ECO:0000313" key="2">
    <source>
        <dbReference type="Proteomes" id="UP000553706"/>
    </source>
</evidence>
<dbReference type="Pfam" id="PF25212">
    <property type="entry name" value="HVO_A0114"/>
    <property type="match status" value="1"/>
</dbReference>
<reference evidence="1 2" key="1">
    <citation type="submission" date="2020-08" db="EMBL/GenBank/DDBJ databases">
        <title>Genomic Encyclopedia of Type Strains, Phase IV (KMG-IV): sequencing the most valuable type-strain genomes for metagenomic binning, comparative biology and taxonomic classification.</title>
        <authorList>
            <person name="Goeker M."/>
        </authorList>
    </citation>
    <scope>NUCLEOTIDE SEQUENCE [LARGE SCALE GENOMIC DNA]</scope>
    <source>
        <strain evidence="1 2">DSM 27026</strain>
    </source>
</reference>
<accession>A0A840VFB5</accession>
<dbReference type="Proteomes" id="UP000553706">
    <property type="component" value="Unassembled WGS sequence"/>
</dbReference>
<proteinExistence type="predicted"/>
<dbReference type="AlphaFoldDB" id="A0A840VFB5"/>
<comment type="caution">
    <text evidence="1">The sequence shown here is derived from an EMBL/GenBank/DDBJ whole genome shotgun (WGS) entry which is preliminary data.</text>
</comment>
<keyword evidence="2" id="KW-1185">Reference proteome</keyword>
<organism evidence="1 2">
    <name type="scientific">Acidocella aromatica</name>
    <dbReference type="NCBI Taxonomy" id="1303579"/>
    <lineage>
        <taxon>Bacteria</taxon>
        <taxon>Pseudomonadati</taxon>
        <taxon>Pseudomonadota</taxon>
        <taxon>Alphaproteobacteria</taxon>
        <taxon>Acetobacterales</taxon>
        <taxon>Acidocellaceae</taxon>
        <taxon>Acidocella</taxon>
    </lineage>
</organism>
<name>A0A840VFB5_9PROT</name>
<dbReference type="RefSeq" id="WP_183267541.1">
    <property type="nucleotide sequence ID" value="NZ_JACHFJ010000021.1"/>
</dbReference>
<protein>
    <submittedName>
        <fullName evidence="1">Putative transcriptional regulator</fullName>
    </submittedName>
</protein>